<keyword evidence="1" id="KW-0732">Signal</keyword>
<organism evidence="3 4">
    <name type="scientific">Duncaniella dubosii</name>
    <dbReference type="NCBI Taxonomy" id="2518971"/>
    <lineage>
        <taxon>Bacteria</taxon>
        <taxon>Pseudomonadati</taxon>
        <taxon>Bacteroidota</taxon>
        <taxon>Bacteroidia</taxon>
        <taxon>Bacteroidales</taxon>
        <taxon>Muribaculaceae</taxon>
        <taxon>Duncaniella</taxon>
    </lineage>
</organism>
<dbReference type="Pfam" id="PF16270">
    <property type="entry name" value="DUF4923"/>
    <property type="match status" value="1"/>
</dbReference>
<proteinExistence type="predicted"/>
<feature type="chain" id="PRO_5020910437" evidence="1">
    <location>
        <begin position="23"/>
        <end position="232"/>
    </location>
</feature>
<dbReference type="InterPro" id="IPR032575">
    <property type="entry name" value="DUF4923"/>
</dbReference>
<evidence type="ECO:0000313" key="4">
    <source>
        <dbReference type="Proteomes" id="UP000297149"/>
    </source>
</evidence>
<evidence type="ECO:0000256" key="1">
    <source>
        <dbReference type="SAM" id="SignalP"/>
    </source>
</evidence>
<dbReference type="Proteomes" id="UP000297149">
    <property type="component" value="Chromosome"/>
</dbReference>
<keyword evidence="4" id="KW-1185">Reference proteome</keyword>
<feature type="domain" description="DUF4923" evidence="2">
    <location>
        <begin position="70"/>
        <end position="230"/>
    </location>
</feature>
<reference evidence="4" key="1">
    <citation type="submission" date="2019-02" db="EMBL/GenBank/DDBJ databases">
        <title>Isolation and identification of novel species under the genus Muribaculum.</title>
        <authorList>
            <person name="Miyake S."/>
            <person name="Ding Y."/>
            <person name="Low A."/>
            <person name="Soh M."/>
            <person name="Seedorf H."/>
        </authorList>
    </citation>
    <scope>NUCLEOTIDE SEQUENCE [LARGE SCALE GENOMIC DNA]</scope>
    <source>
        <strain evidence="4">H5</strain>
    </source>
</reference>
<accession>A0A4V1D339</accession>
<dbReference type="KEGG" id="ddb:E7747_04845"/>
<gene>
    <name evidence="3" type="ORF">E7747_04845</name>
</gene>
<protein>
    <submittedName>
        <fullName evidence="3">DUF4923 family protein</fullName>
    </submittedName>
</protein>
<evidence type="ECO:0000313" key="3">
    <source>
        <dbReference type="EMBL" id="QCD41668.1"/>
    </source>
</evidence>
<name>A0A4V1D339_9BACT</name>
<dbReference type="AlphaFoldDB" id="A0A4V1D339"/>
<dbReference type="RefSeq" id="WP_136414464.1">
    <property type="nucleotide sequence ID" value="NZ_CAXHQF010000223.1"/>
</dbReference>
<evidence type="ECO:0000259" key="2">
    <source>
        <dbReference type="Pfam" id="PF16270"/>
    </source>
</evidence>
<feature type="signal peptide" evidence="1">
    <location>
        <begin position="1"/>
        <end position="22"/>
    </location>
</feature>
<sequence length="232" mass="24456">MKKILLLILLAIIMFASAPVHASGWDINDILGNLGSKGSSTTEQTDSQQTKSSGGLGDLLSGVANKLGIGSSSLTIDKIAGTWKYSGPAVTFKSDNLLLKAGGAAAATQVEAKLEPYYKTAGFTSLVMTIAEDSTFTFKARLINLGGSISKDASSGNFIFTFKALKSVNIGSMESYIVMNGDKMELTFDVSKLMVLIEKAGSLTGNNTLKGVSAILNQYDGMTAGFELQRQK</sequence>
<dbReference type="EMBL" id="CP039396">
    <property type="protein sequence ID" value="QCD41668.1"/>
    <property type="molecule type" value="Genomic_DNA"/>
</dbReference>